<feature type="non-terminal residue" evidence="7">
    <location>
        <position position="189"/>
    </location>
</feature>
<dbReference type="SUPFAM" id="SSF51984">
    <property type="entry name" value="MurCD N-terminal domain"/>
    <property type="match status" value="1"/>
</dbReference>
<feature type="domain" description="Mur ligase central" evidence="6">
    <location>
        <begin position="114"/>
        <end position="189"/>
    </location>
</feature>
<dbReference type="GO" id="GO:0051301">
    <property type="term" value="P:cell division"/>
    <property type="evidence" value="ECO:0007669"/>
    <property type="project" value="UniProtKB-KW"/>
</dbReference>
<dbReference type="Gene3D" id="3.40.1190.10">
    <property type="entry name" value="Mur-like, catalytic domain"/>
    <property type="match status" value="1"/>
</dbReference>
<keyword evidence="1" id="KW-0436">Ligase</keyword>
<dbReference type="GO" id="GO:0005737">
    <property type="term" value="C:cytoplasm"/>
    <property type="evidence" value="ECO:0007669"/>
    <property type="project" value="InterPro"/>
</dbReference>
<reference evidence="7" key="1">
    <citation type="journal article" date="2014" name="Front. Microbiol.">
        <title>High frequency of phylogenetically diverse reductive dehalogenase-homologous genes in deep subseafloor sedimentary metagenomes.</title>
        <authorList>
            <person name="Kawai M."/>
            <person name="Futagami T."/>
            <person name="Toyoda A."/>
            <person name="Takaki Y."/>
            <person name="Nishi S."/>
            <person name="Hori S."/>
            <person name="Arai W."/>
            <person name="Tsubouchi T."/>
            <person name="Morono Y."/>
            <person name="Uchiyama I."/>
            <person name="Ito T."/>
            <person name="Fujiyama A."/>
            <person name="Inagaki F."/>
            <person name="Takami H."/>
        </authorList>
    </citation>
    <scope>NUCLEOTIDE SEQUENCE</scope>
    <source>
        <strain evidence="7">Expedition CK06-06</strain>
    </source>
</reference>
<keyword evidence="3" id="KW-0547">Nucleotide-binding</keyword>
<sequence length="189" mass="20171">MLLKGKKVLVLGMGVSGIASAHLLKDEKAIVTIAEIENSKDKRGEAKKLNQKGIEVVLGSHPMSLLEGKQLIIVSPGIPLTIPLLQKARLRGIPILGELELAFRFLKGKSLVAITGTNGKTTTTLLTGKILEKAGKDVQIAGNVGIPLAKIARGKSEIIVTEVSTFQLETIDKFSPHISCILNISTDHL</sequence>
<dbReference type="InterPro" id="IPR018109">
    <property type="entry name" value="Folylpolyglutamate_synth_CS"/>
</dbReference>
<dbReference type="EMBL" id="BARU01029530">
    <property type="protein sequence ID" value="GAH67986.1"/>
    <property type="molecule type" value="Genomic_DNA"/>
</dbReference>
<dbReference type="PROSITE" id="PS01011">
    <property type="entry name" value="FOLYLPOLYGLU_SYNT_1"/>
    <property type="match status" value="1"/>
</dbReference>
<comment type="caution">
    <text evidence="7">The sequence shown here is derived from an EMBL/GenBank/DDBJ whole genome shotgun (WGS) entry which is preliminary data.</text>
</comment>
<dbReference type="Gene3D" id="3.40.50.720">
    <property type="entry name" value="NAD(P)-binding Rossmann-like Domain"/>
    <property type="match status" value="1"/>
</dbReference>
<dbReference type="GO" id="GO:0008360">
    <property type="term" value="P:regulation of cell shape"/>
    <property type="evidence" value="ECO:0007669"/>
    <property type="project" value="InterPro"/>
</dbReference>
<accession>X1HCV5</accession>
<evidence type="ECO:0000256" key="1">
    <source>
        <dbReference type="ARBA" id="ARBA00022598"/>
    </source>
</evidence>
<dbReference type="Pfam" id="PF21799">
    <property type="entry name" value="MurD-like_N"/>
    <property type="match status" value="1"/>
</dbReference>
<dbReference type="SUPFAM" id="SSF53623">
    <property type="entry name" value="MurD-like peptide ligases, catalytic domain"/>
    <property type="match status" value="1"/>
</dbReference>
<dbReference type="AlphaFoldDB" id="X1HCV5"/>
<organism evidence="7">
    <name type="scientific">marine sediment metagenome</name>
    <dbReference type="NCBI Taxonomy" id="412755"/>
    <lineage>
        <taxon>unclassified sequences</taxon>
        <taxon>metagenomes</taxon>
        <taxon>ecological metagenomes</taxon>
    </lineage>
</organism>
<protein>
    <recommendedName>
        <fullName evidence="6">Mur ligase central domain-containing protein</fullName>
    </recommendedName>
</protein>
<evidence type="ECO:0000256" key="2">
    <source>
        <dbReference type="ARBA" id="ARBA00022618"/>
    </source>
</evidence>
<dbReference type="GO" id="GO:0004326">
    <property type="term" value="F:tetrahydrofolylpolyglutamate synthase activity"/>
    <property type="evidence" value="ECO:0007669"/>
    <property type="project" value="InterPro"/>
</dbReference>
<dbReference type="Pfam" id="PF08245">
    <property type="entry name" value="Mur_ligase_M"/>
    <property type="match status" value="1"/>
</dbReference>
<proteinExistence type="predicted"/>
<dbReference type="InterPro" id="IPR005762">
    <property type="entry name" value="MurD"/>
</dbReference>
<dbReference type="InterPro" id="IPR013221">
    <property type="entry name" value="Mur_ligase_cen"/>
</dbReference>
<evidence type="ECO:0000259" key="6">
    <source>
        <dbReference type="Pfam" id="PF08245"/>
    </source>
</evidence>
<dbReference type="PANTHER" id="PTHR43692:SF1">
    <property type="entry name" value="UDP-N-ACETYLMURAMOYLALANINE--D-GLUTAMATE LIGASE"/>
    <property type="match status" value="1"/>
</dbReference>
<name>X1HCV5_9ZZZZ</name>
<keyword evidence="2" id="KW-0132">Cell division</keyword>
<dbReference type="InterPro" id="IPR036565">
    <property type="entry name" value="Mur-like_cat_sf"/>
</dbReference>
<keyword evidence="4" id="KW-0067">ATP-binding</keyword>
<dbReference type="GO" id="GO:0008764">
    <property type="term" value="F:UDP-N-acetylmuramoylalanine-D-glutamate ligase activity"/>
    <property type="evidence" value="ECO:0007669"/>
    <property type="project" value="InterPro"/>
</dbReference>
<evidence type="ECO:0000313" key="7">
    <source>
        <dbReference type="EMBL" id="GAH67986.1"/>
    </source>
</evidence>
<evidence type="ECO:0000256" key="5">
    <source>
        <dbReference type="ARBA" id="ARBA00023306"/>
    </source>
</evidence>
<evidence type="ECO:0000256" key="3">
    <source>
        <dbReference type="ARBA" id="ARBA00022741"/>
    </source>
</evidence>
<keyword evidence="5" id="KW-0131">Cell cycle</keyword>
<dbReference type="GO" id="GO:0005524">
    <property type="term" value="F:ATP binding"/>
    <property type="evidence" value="ECO:0007669"/>
    <property type="project" value="UniProtKB-KW"/>
</dbReference>
<gene>
    <name evidence="7" type="ORF">S03H2_46964</name>
</gene>
<evidence type="ECO:0000256" key="4">
    <source>
        <dbReference type="ARBA" id="ARBA00022840"/>
    </source>
</evidence>
<dbReference type="PANTHER" id="PTHR43692">
    <property type="entry name" value="UDP-N-ACETYLMURAMOYLALANINE--D-GLUTAMATE LIGASE"/>
    <property type="match status" value="1"/>
</dbReference>